<dbReference type="PANTHER" id="PTHR34047:SF8">
    <property type="entry name" value="PROTEIN YKFC"/>
    <property type="match status" value="1"/>
</dbReference>
<protein>
    <recommendedName>
        <fullName evidence="1">Reverse transcriptase domain-containing protein</fullName>
    </recommendedName>
</protein>
<feature type="domain" description="Reverse transcriptase" evidence="1">
    <location>
        <begin position="1"/>
        <end position="280"/>
    </location>
</feature>
<dbReference type="Pfam" id="PF00078">
    <property type="entry name" value="RVT_1"/>
    <property type="match status" value="1"/>
</dbReference>
<dbReference type="SUPFAM" id="SSF56672">
    <property type="entry name" value="DNA/RNA polymerases"/>
    <property type="match status" value="1"/>
</dbReference>
<dbReference type="PROSITE" id="PS50878">
    <property type="entry name" value="RT_POL"/>
    <property type="match status" value="1"/>
</dbReference>
<evidence type="ECO:0000313" key="3">
    <source>
        <dbReference type="Proteomes" id="UP000178873"/>
    </source>
</evidence>
<evidence type="ECO:0000313" key="2">
    <source>
        <dbReference type="EMBL" id="OHA18584.1"/>
    </source>
</evidence>
<gene>
    <name evidence="2" type="ORF">A2664_03015</name>
</gene>
<organism evidence="2 3">
    <name type="scientific">Candidatus Taylorbacteria bacterium RIFCSPHIGHO2_01_FULL_46_22b</name>
    <dbReference type="NCBI Taxonomy" id="1802301"/>
    <lineage>
        <taxon>Bacteria</taxon>
        <taxon>Candidatus Tayloriibacteriota</taxon>
    </lineage>
</organism>
<reference evidence="2 3" key="1">
    <citation type="journal article" date="2016" name="Nat. Commun.">
        <title>Thousands of microbial genomes shed light on interconnected biogeochemical processes in an aquifer system.</title>
        <authorList>
            <person name="Anantharaman K."/>
            <person name="Brown C.T."/>
            <person name="Hug L.A."/>
            <person name="Sharon I."/>
            <person name="Castelle C.J."/>
            <person name="Probst A.J."/>
            <person name="Thomas B.C."/>
            <person name="Singh A."/>
            <person name="Wilkins M.J."/>
            <person name="Karaoz U."/>
            <person name="Brodie E.L."/>
            <person name="Williams K.H."/>
            <person name="Hubbard S.S."/>
            <person name="Banfield J.F."/>
        </authorList>
    </citation>
    <scope>NUCLEOTIDE SEQUENCE [LARGE SCALE GENOMIC DNA]</scope>
</reference>
<dbReference type="InterPro" id="IPR051083">
    <property type="entry name" value="GrpII_Intron_Splice-Mob/Def"/>
</dbReference>
<sequence>MKIYRDVYARMISPENLFRAWKVFKENKRNKVDVMEFEINLEKEIFKLHRELKDRTYHHGPYSGFWIRDPKLRRIHKATVRDRVLHHAVFRILNPIFEPTFIANSFSCRIGKGTHKGMRKVAEMIRAKSGNYTRECFALKCDIRKFFDSIDHDILLRILEKKVVDKRMLWLLREIIESFTASRPNLFDRHGVPIGNLTSQIFANIYMNEFDQFIKHALHVKDYARYTDDFVIISNDRKYLEYLLEPIREYLSHTLHIELHPHKILLRECKRGIDFLGYVILPHHIVVRKKTKQRVLRKLRERVAQYRNGNIKEETLWGSLSSYLGVLSHADAYKLTEETLNNFWFWLKE</sequence>
<dbReference type="AlphaFoldDB" id="A0A1G2M493"/>
<name>A0A1G2M493_9BACT</name>
<accession>A0A1G2M493</accession>
<dbReference type="STRING" id="1802301.A2664_03015"/>
<dbReference type="EMBL" id="MHRF01000004">
    <property type="protein sequence ID" value="OHA18584.1"/>
    <property type="molecule type" value="Genomic_DNA"/>
</dbReference>
<dbReference type="CDD" id="cd01651">
    <property type="entry name" value="RT_G2_intron"/>
    <property type="match status" value="1"/>
</dbReference>
<proteinExistence type="predicted"/>
<dbReference type="PANTHER" id="PTHR34047">
    <property type="entry name" value="NUCLEAR INTRON MATURASE 1, MITOCHONDRIAL-RELATED"/>
    <property type="match status" value="1"/>
</dbReference>
<evidence type="ECO:0000259" key="1">
    <source>
        <dbReference type="PROSITE" id="PS50878"/>
    </source>
</evidence>
<dbReference type="InterPro" id="IPR043502">
    <property type="entry name" value="DNA/RNA_pol_sf"/>
</dbReference>
<comment type="caution">
    <text evidence="2">The sequence shown here is derived from an EMBL/GenBank/DDBJ whole genome shotgun (WGS) entry which is preliminary data.</text>
</comment>
<dbReference type="InterPro" id="IPR000477">
    <property type="entry name" value="RT_dom"/>
</dbReference>
<dbReference type="Proteomes" id="UP000178873">
    <property type="component" value="Unassembled WGS sequence"/>
</dbReference>